<evidence type="ECO:0000256" key="1">
    <source>
        <dbReference type="SAM" id="MobiDB-lite"/>
    </source>
</evidence>
<accession>A0ABW7PM53</accession>
<comment type="caution">
    <text evidence="2">The sequence shown here is derived from an EMBL/GenBank/DDBJ whole genome shotgun (WGS) entry which is preliminary data.</text>
</comment>
<sequence length="288" mass="30401">NSHTEPGNTGTTPGHGGTDTTPTTGGHGDTTPTGGHGDGPSTGGGHGDGPSIPHQGDGPGGSLPDAPHGGPGDGVLPGGSEPRPDGGRYIEEPTAEHVKAAEFYDKVRANPETLDLGAISHNTGISTKVLDSVRTHFFLTEHVVPEGPALSRHGYFTPRSDIAEIWEAAGKRELTPEEATKFERYIGHEYVESRLMEAGLPYTVDAPHLWESFQNGDGPIEYYRDFPSNPHDAGAHDLAVNEGRGGFSQWGRAGFDVPDVQLAPDLSNIDEVVAALKDELRAKGIELK</sequence>
<dbReference type="EMBL" id="JBBDHD010000129">
    <property type="protein sequence ID" value="MFH7599494.1"/>
    <property type="molecule type" value="Genomic_DNA"/>
</dbReference>
<feature type="non-terminal residue" evidence="2">
    <location>
        <position position="1"/>
    </location>
</feature>
<keyword evidence="3" id="KW-1185">Reference proteome</keyword>
<reference evidence="2 3" key="1">
    <citation type="submission" date="2024-03" db="EMBL/GenBank/DDBJ databases">
        <title>Whole genome sequencing of Streptomyces racemochromogenes, to identify antimicrobial biosynthetic gene clusters.</title>
        <authorList>
            <person name="Suryawanshi P."/>
            <person name="Krishnaraj P.U."/>
            <person name="Arun Y.P."/>
            <person name="Suryawanshi M.P."/>
            <person name="Rakshit O."/>
        </authorList>
    </citation>
    <scope>NUCLEOTIDE SEQUENCE [LARGE SCALE GENOMIC DNA]</scope>
    <source>
        <strain evidence="2 3">AUDT626</strain>
    </source>
</reference>
<organism evidence="2 3">
    <name type="scientific">Streptomyces racemochromogenes</name>
    <dbReference type="NCBI Taxonomy" id="67353"/>
    <lineage>
        <taxon>Bacteria</taxon>
        <taxon>Bacillati</taxon>
        <taxon>Actinomycetota</taxon>
        <taxon>Actinomycetes</taxon>
        <taxon>Kitasatosporales</taxon>
        <taxon>Streptomycetaceae</taxon>
        <taxon>Streptomyces</taxon>
    </lineage>
</organism>
<feature type="compositionally biased region" description="Gly residues" evidence="1">
    <location>
        <begin position="34"/>
        <end position="48"/>
    </location>
</feature>
<name>A0ABW7PM53_9ACTN</name>
<evidence type="ECO:0000313" key="3">
    <source>
        <dbReference type="Proteomes" id="UP001610631"/>
    </source>
</evidence>
<proteinExistence type="predicted"/>
<evidence type="ECO:0000313" key="2">
    <source>
        <dbReference type="EMBL" id="MFH7599494.1"/>
    </source>
</evidence>
<dbReference type="Proteomes" id="UP001610631">
    <property type="component" value="Unassembled WGS sequence"/>
</dbReference>
<gene>
    <name evidence="2" type="ORF">WDV06_30990</name>
</gene>
<feature type="compositionally biased region" description="Low complexity" evidence="1">
    <location>
        <begin position="1"/>
        <end position="33"/>
    </location>
</feature>
<protein>
    <submittedName>
        <fullName evidence="2">Uncharacterized protein</fullName>
    </submittedName>
</protein>
<feature type="region of interest" description="Disordered" evidence="1">
    <location>
        <begin position="1"/>
        <end position="90"/>
    </location>
</feature>